<keyword evidence="4" id="KW-1185">Reference proteome</keyword>
<evidence type="ECO:0000313" key="4">
    <source>
        <dbReference type="Proteomes" id="UP000326464"/>
    </source>
</evidence>
<proteinExistence type="predicted"/>
<gene>
    <name evidence="3" type="ORF">FNH21_06375</name>
</gene>
<evidence type="ECO:0000256" key="2">
    <source>
        <dbReference type="SAM" id="SignalP"/>
    </source>
</evidence>
<dbReference type="EMBL" id="VJXX01000001">
    <property type="protein sequence ID" value="MPY10349.1"/>
    <property type="molecule type" value="Genomic_DNA"/>
</dbReference>
<evidence type="ECO:0000256" key="1">
    <source>
        <dbReference type="SAM" id="MobiDB-lite"/>
    </source>
</evidence>
<protein>
    <recommendedName>
        <fullName evidence="5">DUF5642 domain-containing protein</fullName>
    </recommendedName>
</protein>
<organism evidence="3 4">
    <name type="scientific">Arthrobacter bussei</name>
    <dbReference type="NCBI Taxonomy" id="2594179"/>
    <lineage>
        <taxon>Bacteria</taxon>
        <taxon>Bacillati</taxon>
        <taxon>Actinomycetota</taxon>
        <taxon>Actinomycetes</taxon>
        <taxon>Micrococcales</taxon>
        <taxon>Micrococcaceae</taxon>
        <taxon>Arthrobacter</taxon>
    </lineage>
</organism>
<evidence type="ECO:0000313" key="3">
    <source>
        <dbReference type="EMBL" id="MPY10349.1"/>
    </source>
</evidence>
<reference evidence="4" key="1">
    <citation type="submission" date="2019-07" db="EMBL/GenBank/DDBJ databases">
        <title>Arthrobacter KR32 sp. nov., isolated from mountain cheese made of cows milk.</title>
        <authorList>
            <person name="Flegler A."/>
        </authorList>
    </citation>
    <scope>NUCLEOTIDE SEQUENCE [LARGE SCALE GENOMIC DNA]</scope>
    <source>
        <strain evidence="4">KR32</strain>
    </source>
</reference>
<accession>A0A7X1NP12</accession>
<sequence length="266" mass="26211">MPRFAPITGLSFAVLVVLTACSTSTDGGEARASTPASVSSAEPSPEVSADASGSASDGASPDAAEGTGSYSSDDLSAILGSVTQADGSALQMLPTAQIEQSMEQARQFLAGVTVSPEECAVFVSNSLEAPEGAGVATGVSSADGDAVQTILSAASAAEIASAGEDEAARTAETLESCSSISVEASGVSIDQTVEAVEATTDADRTAGTLAVQTTPDVATQQTMTIVGTRGDLAVTAVRTAKDTLPEGTQEELQGLVDSTLAAAGQG</sequence>
<dbReference type="PROSITE" id="PS51257">
    <property type="entry name" value="PROKAR_LIPOPROTEIN"/>
    <property type="match status" value="1"/>
</dbReference>
<name>A0A7X1NP12_9MICC</name>
<dbReference type="OrthoDB" id="4948455at2"/>
<feature type="signal peptide" evidence="2">
    <location>
        <begin position="1"/>
        <end position="25"/>
    </location>
</feature>
<evidence type="ECO:0008006" key="5">
    <source>
        <dbReference type="Google" id="ProtNLM"/>
    </source>
</evidence>
<feature type="chain" id="PRO_5039194867" description="DUF5642 domain-containing protein" evidence="2">
    <location>
        <begin position="26"/>
        <end position="266"/>
    </location>
</feature>
<dbReference type="AlphaFoldDB" id="A0A7X1NP12"/>
<feature type="region of interest" description="Disordered" evidence="1">
    <location>
        <begin position="25"/>
        <end position="71"/>
    </location>
</feature>
<feature type="compositionally biased region" description="Low complexity" evidence="1">
    <location>
        <begin position="32"/>
        <end position="64"/>
    </location>
</feature>
<dbReference type="RefSeq" id="WP_152813150.1">
    <property type="nucleotide sequence ID" value="NZ_VJXX01000001.1"/>
</dbReference>
<keyword evidence="2" id="KW-0732">Signal</keyword>
<comment type="caution">
    <text evidence="3">The sequence shown here is derived from an EMBL/GenBank/DDBJ whole genome shotgun (WGS) entry which is preliminary data.</text>
</comment>
<dbReference type="Proteomes" id="UP000326464">
    <property type="component" value="Unassembled WGS sequence"/>
</dbReference>